<reference evidence="2 3" key="1">
    <citation type="submission" date="2017-11" db="EMBL/GenBank/DDBJ databases">
        <title>De novo assembly and phasing of dikaryotic genomes from two isolates of Puccinia coronata f. sp. avenae, the causal agent of oat crown rust.</title>
        <authorList>
            <person name="Miller M.E."/>
            <person name="Zhang Y."/>
            <person name="Omidvar V."/>
            <person name="Sperschneider J."/>
            <person name="Schwessinger B."/>
            <person name="Raley C."/>
            <person name="Palmer J.M."/>
            <person name="Garnica D."/>
            <person name="Upadhyaya N."/>
            <person name="Rathjen J."/>
            <person name="Taylor J.M."/>
            <person name="Park R.F."/>
            <person name="Dodds P.N."/>
            <person name="Hirsch C.D."/>
            <person name="Kianian S.F."/>
            <person name="Figueroa M."/>
        </authorList>
    </citation>
    <scope>NUCLEOTIDE SEQUENCE [LARGE SCALE GENOMIC DNA]</scope>
    <source>
        <strain evidence="2">12SD80</strain>
    </source>
</reference>
<evidence type="ECO:0000313" key="3">
    <source>
        <dbReference type="Proteomes" id="UP000235392"/>
    </source>
</evidence>
<dbReference type="PANTHER" id="PTHR33069:SF3">
    <property type="entry name" value="DYNEIN HEAVY CHAIN TAIL DOMAIN-CONTAINING PROTEIN"/>
    <property type="match status" value="1"/>
</dbReference>
<dbReference type="PANTHER" id="PTHR33069">
    <property type="entry name" value="CHROMOSOME 7, WHOLE GENOME SHOTGUN SEQUENCE-RELATED"/>
    <property type="match status" value="1"/>
</dbReference>
<evidence type="ECO:0000256" key="1">
    <source>
        <dbReference type="SAM" id="MobiDB-lite"/>
    </source>
</evidence>
<dbReference type="AlphaFoldDB" id="A0A2N5VDV9"/>
<proteinExistence type="predicted"/>
<gene>
    <name evidence="2" type="ORF">PCASD_03618</name>
</gene>
<sequence>MSEPADNPNATPDESTHSVPKAIRKQRDLIHREFQNLANKSEDYAPWNPSCPSVPVDTNHEMWNGTLNRLQFKIIPPLRQQINSLPKLLNPAELREDTNGSKLQPIAELQSDLDQSLDQVFSIAGGIKNIPVSSPAQADDNDSKEFKEYRRHGLAFQITCLVHRMRLTFYLCSRTIGDLKKPTKVTSRSDQIRQLTFPCKLMNRTTRATDVIDCIIKWITSNEFILIQEHWDPELSALDDHIADLTQLIKQALDRPEPEENGDVSDPLARRINRHAIPLAQSLIPVIKLSRLFFRKLAKEALNKRPSKPFTDMSSFQLNTLSESAGDANFDFSDILKLLLGTDETVDTAESITQIIHKLIRHFDSNLLLVIMFIIPLLPNPIASPNDLQNSLVVWNSLFLIAAHNCIRAAKAYKAATRPAEPPAEPQE</sequence>
<feature type="region of interest" description="Disordered" evidence="1">
    <location>
        <begin position="1"/>
        <end position="20"/>
    </location>
</feature>
<dbReference type="Proteomes" id="UP000235392">
    <property type="component" value="Unassembled WGS sequence"/>
</dbReference>
<comment type="caution">
    <text evidence="2">The sequence shown here is derived from an EMBL/GenBank/DDBJ whole genome shotgun (WGS) entry which is preliminary data.</text>
</comment>
<organism evidence="2 3">
    <name type="scientific">Puccinia coronata f. sp. avenae</name>
    <dbReference type="NCBI Taxonomy" id="200324"/>
    <lineage>
        <taxon>Eukaryota</taxon>
        <taxon>Fungi</taxon>
        <taxon>Dikarya</taxon>
        <taxon>Basidiomycota</taxon>
        <taxon>Pucciniomycotina</taxon>
        <taxon>Pucciniomycetes</taxon>
        <taxon>Pucciniales</taxon>
        <taxon>Pucciniaceae</taxon>
        <taxon>Puccinia</taxon>
    </lineage>
</organism>
<dbReference type="EMBL" id="PGCI01000026">
    <property type="protein sequence ID" value="PLW48106.1"/>
    <property type="molecule type" value="Genomic_DNA"/>
</dbReference>
<evidence type="ECO:0000313" key="2">
    <source>
        <dbReference type="EMBL" id="PLW48106.1"/>
    </source>
</evidence>
<protein>
    <submittedName>
        <fullName evidence="2">Uncharacterized protein</fullName>
    </submittedName>
</protein>
<name>A0A2N5VDV9_9BASI</name>
<accession>A0A2N5VDV9</accession>